<organism evidence="2 4">
    <name type="scientific">Phytophthora infestans</name>
    <name type="common">Potato late blight agent</name>
    <name type="synonym">Botrytis infestans</name>
    <dbReference type="NCBI Taxonomy" id="4787"/>
    <lineage>
        <taxon>Eukaryota</taxon>
        <taxon>Sar</taxon>
        <taxon>Stramenopiles</taxon>
        <taxon>Oomycota</taxon>
        <taxon>Peronosporomycetes</taxon>
        <taxon>Peronosporales</taxon>
        <taxon>Peronosporaceae</taxon>
        <taxon>Phytophthora</taxon>
    </lineage>
</organism>
<dbReference type="EMBL" id="WSZM01000106">
    <property type="protein sequence ID" value="KAF4042231.1"/>
    <property type="molecule type" value="Genomic_DNA"/>
</dbReference>
<feature type="compositionally biased region" description="Polar residues" evidence="1">
    <location>
        <begin position="1"/>
        <end position="11"/>
    </location>
</feature>
<keyword evidence="4" id="KW-1185">Reference proteome</keyword>
<dbReference type="PANTHER" id="PTHR33324">
    <property type="entry name" value="EXPRESSED PROTEIN"/>
    <property type="match status" value="1"/>
</dbReference>
<evidence type="ECO:0000256" key="1">
    <source>
        <dbReference type="SAM" id="MobiDB-lite"/>
    </source>
</evidence>
<reference evidence="2" key="1">
    <citation type="submission" date="2020-04" db="EMBL/GenBank/DDBJ databases">
        <title>Hybrid Assembly of Korean Phytophthora infestans isolates.</title>
        <authorList>
            <person name="Prokchorchik M."/>
            <person name="Lee Y."/>
            <person name="Seo J."/>
            <person name="Cho J.-H."/>
            <person name="Park Y.-E."/>
            <person name="Jang D.-C."/>
            <person name="Im J.-S."/>
            <person name="Choi J.-G."/>
            <person name="Park H.-J."/>
            <person name="Lee G.-B."/>
            <person name="Lee Y.-G."/>
            <person name="Hong S.-Y."/>
            <person name="Cho K."/>
            <person name="Sohn K.H."/>
        </authorList>
    </citation>
    <scope>NUCLEOTIDE SEQUENCE</scope>
    <source>
        <strain evidence="2">KR_1_A1</strain>
        <strain evidence="3">KR_2_A2</strain>
    </source>
</reference>
<feature type="region of interest" description="Disordered" evidence="1">
    <location>
        <begin position="1"/>
        <end position="68"/>
    </location>
</feature>
<dbReference type="EMBL" id="JAACNO010001745">
    <property type="protein sequence ID" value="KAF4137975.1"/>
    <property type="molecule type" value="Genomic_DNA"/>
</dbReference>
<evidence type="ECO:0000313" key="3">
    <source>
        <dbReference type="EMBL" id="KAF4137975.1"/>
    </source>
</evidence>
<dbReference type="PANTHER" id="PTHR33324:SF2">
    <property type="entry name" value="MYB_SANT-LIKE DNA-BINDING DOMAIN-CONTAINING PROTEIN"/>
    <property type="match status" value="1"/>
</dbReference>
<dbReference type="AlphaFoldDB" id="A0A833WY88"/>
<proteinExistence type="predicted"/>
<feature type="compositionally biased region" description="Basic residues" evidence="1">
    <location>
        <begin position="25"/>
        <end position="37"/>
    </location>
</feature>
<gene>
    <name evidence="2" type="ORF">GN244_ATG05601</name>
    <name evidence="3" type="ORF">GN958_ATG12928</name>
</gene>
<comment type="caution">
    <text evidence="2">The sequence shown here is derived from an EMBL/GenBank/DDBJ whole genome shotgun (WGS) entry which is preliminary data.</text>
</comment>
<dbReference type="Proteomes" id="UP000602510">
    <property type="component" value="Unassembled WGS sequence"/>
</dbReference>
<evidence type="ECO:0000313" key="2">
    <source>
        <dbReference type="EMBL" id="KAF4042231.1"/>
    </source>
</evidence>
<accession>A0A833WY88</accession>
<evidence type="ECO:0000313" key="4">
    <source>
        <dbReference type="Proteomes" id="UP000602510"/>
    </source>
</evidence>
<protein>
    <submittedName>
        <fullName evidence="2">Uncharacterized protein</fullName>
    </submittedName>
</protein>
<sequence length="192" mass="21481">MENREGNTTSRAPAEQAVATDKLKTKTKQKVTRPSKAKQREGQVPEQVDQSGRGMTRSGKKAPVFWDSDGVDGGKSSLRVVLEWMTNPANYNKWRGSDRMSGKTKEALLAEIVAQLKAVGIEHRDSPGVREKINALEKQWRQAEDFRLATGAGITDEKSLRDALLKRCPHYYDLHDVMMDRPSARAKVTSDD</sequence>
<dbReference type="Proteomes" id="UP000704712">
    <property type="component" value="Unassembled WGS sequence"/>
</dbReference>
<name>A0A833WY88_PHYIN</name>